<evidence type="ECO:0000313" key="2">
    <source>
        <dbReference type="Proteomes" id="UP000747110"/>
    </source>
</evidence>
<proteinExistence type="predicted"/>
<gene>
    <name evidence="1" type="ORF">Vretifemale_13968</name>
</gene>
<evidence type="ECO:0000313" key="1">
    <source>
        <dbReference type="EMBL" id="GIL85446.1"/>
    </source>
</evidence>
<dbReference type="EMBL" id="BNCP01000032">
    <property type="protein sequence ID" value="GIL85446.1"/>
    <property type="molecule type" value="Genomic_DNA"/>
</dbReference>
<organism evidence="1 2">
    <name type="scientific">Volvox reticuliferus</name>
    <dbReference type="NCBI Taxonomy" id="1737510"/>
    <lineage>
        <taxon>Eukaryota</taxon>
        <taxon>Viridiplantae</taxon>
        <taxon>Chlorophyta</taxon>
        <taxon>core chlorophytes</taxon>
        <taxon>Chlorophyceae</taxon>
        <taxon>CS clade</taxon>
        <taxon>Chlamydomonadales</taxon>
        <taxon>Volvocaceae</taxon>
        <taxon>Volvox</taxon>
    </lineage>
</organism>
<keyword evidence="2" id="KW-1185">Reference proteome</keyword>
<protein>
    <submittedName>
        <fullName evidence="1">Uncharacterized protein</fullName>
    </submittedName>
</protein>
<reference evidence="1" key="1">
    <citation type="journal article" date="2021" name="Proc. Natl. Acad. Sci. U.S.A.">
        <title>Three genomes in the algal genus Volvox reveal the fate of a haploid sex-determining region after a transition to homothallism.</title>
        <authorList>
            <person name="Yamamoto K."/>
            <person name="Hamaji T."/>
            <person name="Kawai-Toyooka H."/>
            <person name="Matsuzaki R."/>
            <person name="Takahashi F."/>
            <person name="Nishimura Y."/>
            <person name="Kawachi M."/>
            <person name="Noguchi H."/>
            <person name="Minakuchi Y."/>
            <person name="Umen J.G."/>
            <person name="Toyoda A."/>
            <person name="Nozaki H."/>
        </authorList>
    </citation>
    <scope>NUCLEOTIDE SEQUENCE</scope>
    <source>
        <strain evidence="1">NIES-3786</strain>
    </source>
</reference>
<sequence>KQTTVLVTCFGTRTGNQPPLNKLKYHYCPIELRGKAYAEALERRVYISGQELTGGQEMNQQSTSYNIFPTPAKASWWPALQVPGGRKGCSARTWGTVLPSAAWPCTF</sequence>
<dbReference type="Proteomes" id="UP000747110">
    <property type="component" value="Unassembled WGS sequence"/>
</dbReference>
<comment type="caution">
    <text evidence="1">The sequence shown here is derived from an EMBL/GenBank/DDBJ whole genome shotgun (WGS) entry which is preliminary data.</text>
</comment>
<accession>A0A8J4CUH0</accession>
<feature type="non-terminal residue" evidence="1">
    <location>
        <position position="1"/>
    </location>
</feature>
<name>A0A8J4CUH0_9CHLO</name>
<dbReference type="AlphaFoldDB" id="A0A8J4CUH0"/>